<dbReference type="Pfam" id="PF03435">
    <property type="entry name" value="Sacchrp_dh_NADP"/>
    <property type="match status" value="1"/>
</dbReference>
<protein>
    <submittedName>
        <fullName evidence="4">Saccharopine dehydrogenase NADP-binding domain-containing protein</fullName>
    </submittedName>
</protein>
<gene>
    <name evidence="4" type="ORF">NLF92_06485</name>
</gene>
<dbReference type="PANTHER" id="PTHR12286:SF5">
    <property type="entry name" value="SACCHAROPINE DEHYDROGENASE-LIKE OXIDOREDUCTASE"/>
    <property type="match status" value="1"/>
</dbReference>
<comment type="caution">
    <text evidence="4">The sequence shown here is derived from an EMBL/GenBank/DDBJ whole genome shotgun (WGS) entry which is preliminary data.</text>
</comment>
<dbReference type="PANTHER" id="PTHR12286">
    <property type="entry name" value="SACCHAROPINE DEHYDROGENASE-LIKE OXIDOREDUCTASE"/>
    <property type="match status" value="1"/>
</dbReference>
<evidence type="ECO:0000313" key="5">
    <source>
        <dbReference type="Proteomes" id="UP001165413"/>
    </source>
</evidence>
<proteinExistence type="inferred from homology"/>
<accession>A0AA42BL96</accession>
<dbReference type="GO" id="GO:0005886">
    <property type="term" value="C:plasma membrane"/>
    <property type="evidence" value="ECO:0007669"/>
    <property type="project" value="TreeGrafter"/>
</dbReference>
<dbReference type="FunFam" id="3.40.50.720:FF:000413">
    <property type="entry name" value="Trans-acting enoyl reductase"/>
    <property type="match status" value="1"/>
</dbReference>
<name>A0AA42BL96_9ALTE</name>
<dbReference type="InterPro" id="IPR005097">
    <property type="entry name" value="Sacchrp_dh_NADP-bd"/>
</dbReference>
<dbReference type="InterPro" id="IPR051276">
    <property type="entry name" value="Saccharopine_DH-like_oxidrdct"/>
</dbReference>
<dbReference type="Proteomes" id="UP001165413">
    <property type="component" value="Unassembled WGS sequence"/>
</dbReference>
<dbReference type="AlphaFoldDB" id="A0AA42BL96"/>
<evidence type="ECO:0000313" key="4">
    <source>
        <dbReference type="EMBL" id="MCP3428590.1"/>
    </source>
</evidence>
<reference evidence="4" key="1">
    <citation type="submission" date="2022-07" db="EMBL/GenBank/DDBJ databases">
        <title>Characterization of the Novel Bacterium Alteromonas immobilis LMIT006 and Alteromonas gregis LMIT007.</title>
        <authorList>
            <person name="Lin X."/>
        </authorList>
    </citation>
    <scope>NUCLEOTIDE SEQUENCE</scope>
    <source>
        <strain evidence="4">LMIT007</strain>
    </source>
</reference>
<dbReference type="RefSeq" id="WP_254100009.1">
    <property type="nucleotide sequence ID" value="NZ_JANATA010000009.1"/>
</dbReference>
<dbReference type="EMBL" id="JANATA010000009">
    <property type="protein sequence ID" value="MCP3428590.1"/>
    <property type="molecule type" value="Genomic_DNA"/>
</dbReference>
<comment type="similarity">
    <text evidence="1">Belongs to the saccharopine dehydrogenase family. Enoyl reductase subfamily.</text>
</comment>
<dbReference type="GO" id="GO:0009247">
    <property type="term" value="P:glycolipid biosynthetic process"/>
    <property type="evidence" value="ECO:0007669"/>
    <property type="project" value="TreeGrafter"/>
</dbReference>
<sequence length="391" mass="42409">MELTQFDVVIYGATGYTGQLVAQYMHEQYGANEEISWAIAGRNATKLEAVKAELGLADSIPIIVADSDDKQALEEMVARTKVVLTTVGPYQLYGNTLIETCVALGKDYVDLCGEPAWMRQQIDAYHEQAHITGARIVFSCGFDSIPFDLGVFFIQEHAQQFSGKAFPRVKCRVRAMNGKFSGGTAASLQATMQAAMQDKTILSYLRDPFSLAGDFIGPEQPPADKPYLDEALNSWAAPFIMATINTKNIHRSNALLDHLYGKNFIYDEMILTGPGDKGEALANFVANDKSLAGDTAPKPGEGPTQEERENGSYDIMFIAENGDKQYIASVSGELDPGYGSTSRMIAESALCLAKDDLATLGGVYTPAPAMGLALIERLTHNAGLRFTIEKG</sequence>
<keyword evidence="5" id="KW-1185">Reference proteome</keyword>
<evidence type="ECO:0000259" key="3">
    <source>
        <dbReference type="Pfam" id="PF03435"/>
    </source>
</evidence>
<dbReference type="Gene3D" id="3.40.50.720">
    <property type="entry name" value="NAD(P)-binding Rossmann-like Domain"/>
    <property type="match status" value="1"/>
</dbReference>
<organism evidence="4 5">
    <name type="scientific">Opacimonas viscosa</name>
    <dbReference type="NCBI Taxonomy" id="2961944"/>
    <lineage>
        <taxon>Bacteria</taxon>
        <taxon>Pseudomonadati</taxon>
        <taxon>Pseudomonadota</taxon>
        <taxon>Gammaproteobacteria</taxon>
        <taxon>Alteromonadales</taxon>
        <taxon>Alteromonadaceae</taxon>
        <taxon>Opacimonas</taxon>
    </lineage>
</organism>
<feature type="domain" description="Saccharopine dehydrogenase NADP binding" evidence="3">
    <location>
        <begin position="8"/>
        <end position="134"/>
    </location>
</feature>
<feature type="region of interest" description="Disordered" evidence="2">
    <location>
        <begin position="291"/>
        <end position="310"/>
    </location>
</feature>
<dbReference type="InterPro" id="IPR036291">
    <property type="entry name" value="NAD(P)-bd_dom_sf"/>
</dbReference>
<evidence type="ECO:0000256" key="2">
    <source>
        <dbReference type="SAM" id="MobiDB-lite"/>
    </source>
</evidence>
<dbReference type="SUPFAM" id="SSF51735">
    <property type="entry name" value="NAD(P)-binding Rossmann-fold domains"/>
    <property type="match status" value="1"/>
</dbReference>
<evidence type="ECO:0000256" key="1">
    <source>
        <dbReference type="ARBA" id="ARBA00010591"/>
    </source>
</evidence>